<dbReference type="KEGG" id="lng:BSQ50_05725"/>
<dbReference type="RefSeq" id="WP_148126687.1">
    <property type="nucleotide sequence ID" value="NZ_CP018180.1"/>
</dbReference>
<dbReference type="InterPro" id="IPR011032">
    <property type="entry name" value="GroES-like_sf"/>
</dbReference>
<organism evidence="3 4">
    <name type="scientific">Liquorilactobacillus nagelii</name>
    <dbReference type="NCBI Taxonomy" id="82688"/>
    <lineage>
        <taxon>Bacteria</taxon>
        <taxon>Bacillati</taxon>
        <taxon>Bacillota</taxon>
        <taxon>Bacilli</taxon>
        <taxon>Lactobacillales</taxon>
        <taxon>Lactobacillaceae</taxon>
        <taxon>Liquorilactobacillus</taxon>
    </lineage>
</organism>
<feature type="domain" description="Enoyl reductase (ER)" evidence="2">
    <location>
        <begin position="10"/>
        <end position="310"/>
    </location>
</feature>
<dbReference type="SUPFAM" id="SSF50129">
    <property type="entry name" value="GroES-like"/>
    <property type="match status" value="1"/>
</dbReference>
<dbReference type="GO" id="GO:0016491">
    <property type="term" value="F:oxidoreductase activity"/>
    <property type="evidence" value="ECO:0007669"/>
    <property type="project" value="UniProtKB-KW"/>
</dbReference>
<dbReference type="SUPFAM" id="SSF51735">
    <property type="entry name" value="NAD(P)-binding Rossmann-fold domains"/>
    <property type="match status" value="1"/>
</dbReference>
<dbReference type="CDD" id="cd05289">
    <property type="entry name" value="MDR_like_2"/>
    <property type="match status" value="1"/>
</dbReference>
<dbReference type="InterPro" id="IPR013154">
    <property type="entry name" value="ADH-like_N"/>
</dbReference>
<dbReference type="SMART" id="SM00829">
    <property type="entry name" value="PKS_ER"/>
    <property type="match status" value="1"/>
</dbReference>
<keyword evidence="4" id="KW-1185">Reference proteome</keyword>
<reference evidence="3 4" key="1">
    <citation type="submission" date="2016-11" db="EMBL/GenBank/DDBJ databases">
        <title>Interaction between Lactobacillus species and yeast in water kefir.</title>
        <authorList>
            <person name="Behr J."/>
            <person name="Xu D."/>
            <person name="Vogel R.F."/>
        </authorList>
    </citation>
    <scope>NUCLEOTIDE SEQUENCE [LARGE SCALE GENOMIC DNA]</scope>
    <source>
        <strain evidence="3 4">TMW 1.1827</strain>
    </source>
</reference>
<dbReference type="InterPro" id="IPR002364">
    <property type="entry name" value="Quin_OxRdtase/zeta-crystal_CS"/>
</dbReference>
<dbReference type="PROSITE" id="PS01162">
    <property type="entry name" value="QOR_ZETA_CRYSTAL"/>
    <property type="match status" value="1"/>
</dbReference>
<dbReference type="InterPro" id="IPR036291">
    <property type="entry name" value="NAD(P)-bd_dom_sf"/>
</dbReference>
<dbReference type="PANTHER" id="PTHR11695">
    <property type="entry name" value="ALCOHOL DEHYDROGENASE RELATED"/>
    <property type="match status" value="1"/>
</dbReference>
<dbReference type="InterPro" id="IPR050700">
    <property type="entry name" value="YIM1/Zinc_Alcohol_DH_Fams"/>
</dbReference>
<dbReference type="AlphaFoldDB" id="A0A3Q8CP18"/>
<sequence length="313" mass="34341">MKAIGFYQYGSAKELQEINLPVPKPASQQVVVKLKATSINPIDWKLRQGYLKQMFNWDFPIVVGWDAAGIITEIGSEVTDWQVGDEVLARPDTTSRGTYAEYTLIDQNLLARKPQNVSFEAAAAVPLAGLTAWQALFEAGKLHAGQKVLIQAGAGGVGSYAIQFAKNCGAEVWTTASANHREMLQKLGANQVIDYHQPDELARLQDFDLIFDTLGGKNQITAFEWLKTGGKQISIAGEATPSAQIAAKNQQEFKSIWLRPDGQQLQKIANLMEKGIVESQIGKILSFSKENLITAHELSETNHVTGKIVISFN</sequence>
<dbReference type="InterPro" id="IPR020843">
    <property type="entry name" value="ER"/>
</dbReference>
<dbReference type="Pfam" id="PF08240">
    <property type="entry name" value="ADH_N"/>
    <property type="match status" value="1"/>
</dbReference>
<dbReference type="Gene3D" id="3.40.50.720">
    <property type="entry name" value="NAD(P)-binding Rossmann-like Domain"/>
    <property type="match status" value="1"/>
</dbReference>
<gene>
    <name evidence="3" type="ORF">BSQ50_05725</name>
</gene>
<dbReference type="PANTHER" id="PTHR11695:SF294">
    <property type="entry name" value="RETICULON-4-INTERACTING PROTEIN 1, MITOCHONDRIAL"/>
    <property type="match status" value="1"/>
</dbReference>
<dbReference type="EMBL" id="CP018180">
    <property type="protein sequence ID" value="AUJ32097.1"/>
    <property type="molecule type" value="Genomic_DNA"/>
</dbReference>
<dbReference type="GO" id="GO:0008270">
    <property type="term" value="F:zinc ion binding"/>
    <property type="evidence" value="ECO:0007669"/>
    <property type="project" value="InterPro"/>
</dbReference>
<dbReference type="Gene3D" id="3.90.180.10">
    <property type="entry name" value="Medium-chain alcohol dehydrogenases, catalytic domain"/>
    <property type="match status" value="1"/>
</dbReference>
<accession>A0A3Q8CP18</accession>
<evidence type="ECO:0000313" key="3">
    <source>
        <dbReference type="EMBL" id="AUJ32097.1"/>
    </source>
</evidence>
<protein>
    <submittedName>
        <fullName evidence="3">NADPH:quinone reductase</fullName>
    </submittedName>
</protein>
<dbReference type="Proteomes" id="UP000324497">
    <property type="component" value="Chromosome"/>
</dbReference>
<proteinExistence type="predicted"/>
<name>A0A3Q8CP18_9LACO</name>
<evidence type="ECO:0000313" key="4">
    <source>
        <dbReference type="Proteomes" id="UP000324497"/>
    </source>
</evidence>
<keyword evidence="1" id="KW-0560">Oxidoreductase</keyword>
<dbReference type="Pfam" id="PF13602">
    <property type="entry name" value="ADH_zinc_N_2"/>
    <property type="match status" value="1"/>
</dbReference>
<evidence type="ECO:0000259" key="2">
    <source>
        <dbReference type="SMART" id="SM00829"/>
    </source>
</evidence>
<evidence type="ECO:0000256" key="1">
    <source>
        <dbReference type="ARBA" id="ARBA00023002"/>
    </source>
</evidence>